<dbReference type="Gene3D" id="3.50.4.10">
    <property type="entry name" value="Hepatocyte Growth Factor"/>
    <property type="match status" value="1"/>
</dbReference>
<protein>
    <submittedName>
        <fullName evidence="10">Uncharacterized protein</fullName>
    </submittedName>
</protein>
<evidence type="ECO:0000313" key="11">
    <source>
        <dbReference type="Proteomes" id="UP001497480"/>
    </source>
</evidence>
<keyword evidence="2" id="KW-0732">Signal</keyword>
<keyword evidence="7" id="KW-0472">Membrane</keyword>
<keyword evidence="3" id="KW-1015">Disulfide bond</keyword>
<dbReference type="SMART" id="SM00108">
    <property type="entry name" value="B_lectin"/>
    <property type="match status" value="1"/>
</dbReference>
<evidence type="ECO:0000256" key="3">
    <source>
        <dbReference type="ARBA" id="ARBA00023157"/>
    </source>
</evidence>
<evidence type="ECO:0000256" key="5">
    <source>
        <dbReference type="ARBA" id="ARBA00023180"/>
    </source>
</evidence>
<proteinExistence type="predicted"/>
<dbReference type="CDD" id="cd01098">
    <property type="entry name" value="PAN_AP_plant"/>
    <property type="match status" value="1"/>
</dbReference>
<dbReference type="GO" id="GO:0048544">
    <property type="term" value="P:recognition of pollen"/>
    <property type="evidence" value="ECO:0007669"/>
    <property type="project" value="InterPro"/>
</dbReference>
<evidence type="ECO:0000259" key="8">
    <source>
        <dbReference type="PROSITE" id="PS50927"/>
    </source>
</evidence>
<dbReference type="EMBL" id="CAXHTB010000003">
    <property type="protein sequence ID" value="CAL0303809.1"/>
    <property type="molecule type" value="Genomic_DNA"/>
</dbReference>
<keyword evidence="5" id="KW-0325">Glycoprotein</keyword>
<comment type="caution">
    <text evidence="10">The sequence shown here is derived from an EMBL/GenBank/DDBJ whole genome shotgun (WGS) entry which is preliminary data.</text>
</comment>
<dbReference type="Pfam" id="PF01453">
    <property type="entry name" value="B_lectin"/>
    <property type="match status" value="1"/>
</dbReference>
<dbReference type="InterPro" id="IPR000858">
    <property type="entry name" value="S_locus_glycoprot_dom"/>
</dbReference>
<dbReference type="CDD" id="cd00028">
    <property type="entry name" value="B_lectin"/>
    <property type="match status" value="1"/>
</dbReference>
<dbReference type="Gene3D" id="3.30.200.20">
    <property type="entry name" value="Phosphorylase Kinase, domain 1"/>
    <property type="match status" value="1"/>
</dbReference>
<feature type="region of interest" description="Disordered" evidence="6">
    <location>
        <begin position="525"/>
        <end position="559"/>
    </location>
</feature>
<dbReference type="InterPro" id="IPR003609">
    <property type="entry name" value="Pan_app"/>
</dbReference>
<dbReference type="FunFam" id="3.50.4.10:FF:000002">
    <property type="entry name" value="G-type lectin S-receptor-like serine/threonine-protein kinase"/>
    <property type="match status" value="1"/>
</dbReference>
<dbReference type="AlphaFoldDB" id="A0AAV1W444"/>
<dbReference type="PANTHER" id="PTHR32444">
    <property type="entry name" value="BULB-TYPE LECTIN DOMAIN-CONTAINING PROTEIN"/>
    <property type="match status" value="1"/>
</dbReference>
<keyword evidence="7" id="KW-0812">Transmembrane</keyword>
<dbReference type="Proteomes" id="UP001497480">
    <property type="component" value="Unassembled WGS sequence"/>
</dbReference>
<dbReference type="SUPFAM" id="SSF56112">
    <property type="entry name" value="Protein kinase-like (PK-like)"/>
    <property type="match status" value="1"/>
</dbReference>
<keyword evidence="11" id="KW-1185">Reference proteome</keyword>
<dbReference type="PROSITE" id="PS50927">
    <property type="entry name" value="BULB_LECTIN"/>
    <property type="match status" value="1"/>
</dbReference>
<dbReference type="Gene3D" id="2.90.10.10">
    <property type="entry name" value="Bulb-type lectin domain"/>
    <property type="match status" value="1"/>
</dbReference>
<dbReference type="Pfam" id="PF08276">
    <property type="entry name" value="PAN_2"/>
    <property type="match status" value="1"/>
</dbReference>
<keyword evidence="7" id="KW-1133">Transmembrane helix</keyword>
<evidence type="ECO:0000256" key="6">
    <source>
        <dbReference type="SAM" id="MobiDB-lite"/>
    </source>
</evidence>
<dbReference type="SMART" id="SM00473">
    <property type="entry name" value="PAN_AP"/>
    <property type="match status" value="1"/>
</dbReference>
<organism evidence="10 11">
    <name type="scientific">Lupinus luteus</name>
    <name type="common">European yellow lupine</name>
    <dbReference type="NCBI Taxonomy" id="3873"/>
    <lineage>
        <taxon>Eukaryota</taxon>
        <taxon>Viridiplantae</taxon>
        <taxon>Streptophyta</taxon>
        <taxon>Embryophyta</taxon>
        <taxon>Tracheophyta</taxon>
        <taxon>Spermatophyta</taxon>
        <taxon>Magnoliopsida</taxon>
        <taxon>eudicotyledons</taxon>
        <taxon>Gunneridae</taxon>
        <taxon>Pentapetalae</taxon>
        <taxon>rosids</taxon>
        <taxon>fabids</taxon>
        <taxon>Fabales</taxon>
        <taxon>Fabaceae</taxon>
        <taxon>Papilionoideae</taxon>
        <taxon>50 kb inversion clade</taxon>
        <taxon>genistoids sensu lato</taxon>
        <taxon>core genistoids</taxon>
        <taxon>Genisteae</taxon>
        <taxon>Lupinus</taxon>
    </lineage>
</organism>
<evidence type="ECO:0000256" key="4">
    <source>
        <dbReference type="ARBA" id="ARBA00023170"/>
    </source>
</evidence>
<evidence type="ECO:0000259" key="9">
    <source>
        <dbReference type="PROSITE" id="PS50948"/>
    </source>
</evidence>
<evidence type="ECO:0000256" key="7">
    <source>
        <dbReference type="SAM" id="Phobius"/>
    </source>
</evidence>
<feature type="domain" description="Apple" evidence="9">
    <location>
        <begin position="285"/>
        <end position="366"/>
    </location>
</feature>
<accession>A0AAV1W444</accession>
<dbReference type="InterPro" id="IPR036426">
    <property type="entry name" value="Bulb-type_lectin_dom_sf"/>
</dbReference>
<keyword evidence="1" id="KW-0597">Phosphoprotein</keyword>
<feature type="transmembrane region" description="Helical" evidence="7">
    <location>
        <begin position="382"/>
        <end position="405"/>
    </location>
</feature>
<gene>
    <name evidence="10" type="ORF">LLUT_LOCUS4869</name>
</gene>
<dbReference type="InterPro" id="IPR011009">
    <property type="entry name" value="Kinase-like_dom_sf"/>
</dbReference>
<reference evidence="10 11" key="1">
    <citation type="submission" date="2024-03" db="EMBL/GenBank/DDBJ databases">
        <authorList>
            <person name="Martinez-Hernandez J."/>
        </authorList>
    </citation>
    <scope>NUCLEOTIDE SEQUENCE [LARGE SCALE GENOMIC DNA]</scope>
</reference>
<evidence type="ECO:0000256" key="1">
    <source>
        <dbReference type="ARBA" id="ARBA00022553"/>
    </source>
</evidence>
<dbReference type="Pfam" id="PF00954">
    <property type="entry name" value="S_locus_glycop"/>
    <property type="match status" value="1"/>
</dbReference>
<keyword evidence="4" id="KW-0675">Receptor</keyword>
<sequence length="559" mass="62477">MIIALTSITPHESIHYNETLVSAAATFEAGFLTLGNTQNLYFCIWYMNISPTTIVWVANRDTPIYNKTPVFKFTDGGNPVILDASGITVWSSNASKTSVEAVLLLLDTGNLVVRDGSSTESNIVWQSFDYPGDTLLPGMTLHVNRDSGVYNSLISWKNSSDPERGDFAYHLDGHGFPQLVITKGSTLLYRLGSWNGVFFSGIPVGTLYRTMQRFLWSSQRETWQLFQDGPADRCDNYGLCGANSDCNINNDPPCECLAGFTPKFPAIWDSIDWNDGCVRKVNLACDDSDGFLNYTGMKLPDTSSSWFDKNMSLQECEKQCLKNCNCSAYSNLDIRDGGSGCMIWFNDIMDMRKESSQGQEIYIRLAASELSNASNNANKKRLAGILVGIGTFILGMTTVGYVIYIRRRKLLKSDKDTIVKKEDNEKENIELPIFDFPTIANATDNFSQCNILGEGGYGPVYKAWKLWNEDRQLEFIDDSIGDSIIDVEALRCIQMGLLCVQERPDDRPDMSSVALMLNGERVLPNPKQPGFYPHQLAPSSNKSEQFSENEMEISLLEPR</sequence>
<feature type="domain" description="Bulb-type lectin" evidence="8">
    <location>
        <begin position="5"/>
        <end position="126"/>
    </location>
</feature>
<evidence type="ECO:0000313" key="10">
    <source>
        <dbReference type="EMBL" id="CAL0303809.1"/>
    </source>
</evidence>
<evidence type="ECO:0000256" key="2">
    <source>
        <dbReference type="ARBA" id="ARBA00022729"/>
    </source>
</evidence>
<dbReference type="PROSITE" id="PS50948">
    <property type="entry name" value="PAN"/>
    <property type="match status" value="1"/>
</dbReference>
<dbReference type="SUPFAM" id="SSF51110">
    <property type="entry name" value="alpha-D-mannose-specific plant lectins"/>
    <property type="match status" value="1"/>
</dbReference>
<dbReference type="PANTHER" id="PTHR32444:SF252">
    <property type="entry name" value="S-LOCUS GLYCOPROTEIN FAMILY PROTEIN"/>
    <property type="match status" value="1"/>
</dbReference>
<dbReference type="InterPro" id="IPR001480">
    <property type="entry name" value="Bulb-type_lectin_dom"/>
</dbReference>
<name>A0AAV1W444_LUPLU</name>
<feature type="compositionally biased region" description="Polar residues" evidence="6">
    <location>
        <begin position="537"/>
        <end position="548"/>
    </location>
</feature>